<dbReference type="Proteomes" id="UP000298058">
    <property type="component" value="Unassembled WGS sequence"/>
</dbReference>
<dbReference type="SMART" id="SM00100">
    <property type="entry name" value="cNMP"/>
    <property type="match status" value="1"/>
</dbReference>
<dbReference type="Gene3D" id="2.60.120.10">
    <property type="entry name" value="Jelly Rolls"/>
    <property type="match status" value="1"/>
</dbReference>
<dbReference type="EMBL" id="RQHW01000051">
    <property type="protein sequence ID" value="TGN18009.1"/>
    <property type="molecule type" value="Genomic_DNA"/>
</dbReference>
<protein>
    <submittedName>
        <fullName evidence="3">Cyclic nucleotide-binding domain-containing protein</fullName>
    </submittedName>
</protein>
<feature type="compositionally biased region" description="Low complexity" evidence="1">
    <location>
        <begin position="145"/>
        <end position="155"/>
    </location>
</feature>
<evidence type="ECO:0000259" key="2">
    <source>
        <dbReference type="PROSITE" id="PS50042"/>
    </source>
</evidence>
<comment type="caution">
    <text evidence="3">The sequence shown here is derived from an EMBL/GenBank/DDBJ whole genome shotgun (WGS) entry which is preliminary data.</text>
</comment>
<feature type="domain" description="Cyclic nucleotide-binding" evidence="2">
    <location>
        <begin position="1"/>
        <end position="98"/>
    </location>
</feature>
<dbReference type="PRINTS" id="PR00103">
    <property type="entry name" value="CAMPKINASE"/>
</dbReference>
<evidence type="ECO:0000313" key="3">
    <source>
        <dbReference type="EMBL" id="TGN18009.1"/>
    </source>
</evidence>
<dbReference type="CDD" id="cd00038">
    <property type="entry name" value="CAP_ED"/>
    <property type="match status" value="1"/>
</dbReference>
<dbReference type="InterPro" id="IPR000595">
    <property type="entry name" value="cNMP-bd_dom"/>
</dbReference>
<evidence type="ECO:0000256" key="1">
    <source>
        <dbReference type="SAM" id="MobiDB-lite"/>
    </source>
</evidence>
<dbReference type="SUPFAM" id="SSF51206">
    <property type="entry name" value="cAMP-binding domain-like"/>
    <property type="match status" value="1"/>
</dbReference>
<dbReference type="PROSITE" id="PS50042">
    <property type="entry name" value="CNMP_BINDING_3"/>
    <property type="match status" value="1"/>
</dbReference>
<dbReference type="InterPro" id="IPR018488">
    <property type="entry name" value="cNMP-bd_CS"/>
</dbReference>
<sequence length="175" mass="19454">MRAENLKQYLSEVTVQHFPKGVQVFSEGEESNGIMYFVFSGKLQVFKKSGSGEDLILRQIGPGEFFGELALVHPFPRAATIIASSEEVRLGIITRETFLGMGHESPGFLSVLLNTVIRRLTEVEEKISESKEVIHAILNQEEETTTTQNTSQPPNEGEKSSQEKTDAEFIPPEPS</sequence>
<proteinExistence type="predicted"/>
<dbReference type="PROSITE" id="PS00889">
    <property type="entry name" value="CNMP_BINDING_2"/>
    <property type="match status" value="1"/>
</dbReference>
<evidence type="ECO:0000313" key="4">
    <source>
        <dbReference type="Proteomes" id="UP000298058"/>
    </source>
</evidence>
<feature type="compositionally biased region" description="Basic and acidic residues" evidence="1">
    <location>
        <begin position="156"/>
        <end position="167"/>
    </location>
</feature>
<dbReference type="AlphaFoldDB" id="A0A4R9LYX4"/>
<dbReference type="InterPro" id="IPR014710">
    <property type="entry name" value="RmlC-like_jellyroll"/>
</dbReference>
<feature type="region of interest" description="Disordered" evidence="1">
    <location>
        <begin position="137"/>
        <end position="175"/>
    </location>
</feature>
<dbReference type="PANTHER" id="PTHR23011:SF28">
    <property type="entry name" value="CYCLIC NUCLEOTIDE-BINDING DOMAIN CONTAINING PROTEIN"/>
    <property type="match status" value="1"/>
</dbReference>
<dbReference type="OrthoDB" id="341747at2"/>
<reference evidence="3" key="1">
    <citation type="journal article" date="2019" name="PLoS Negl. Trop. Dis.">
        <title>Revisiting the worldwide diversity of Leptospira species in the environment.</title>
        <authorList>
            <person name="Vincent A.T."/>
            <person name="Schiettekatte O."/>
            <person name="Bourhy P."/>
            <person name="Veyrier F.J."/>
            <person name="Picardeau M."/>
        </authorList>
    </citation>
    <scope>NUCLEOTIDE SEQUENCE [LARGE SCALE GENOMIC DNA]</scope>
    <source>
        <strain evidence="3">201300427</strain>
    </source>
</reference>
<dbReference type="InterPro" id="IPR018490">
    <property type="entry name" value="cNMP-bd_dom_sf"/>
</dbReference>
<dbReference type="Pfam" id="PF00027">
    <property type="entry name" value="cNMP_binding"/>
    <property type="match status" value="1"/>
</dbReference>
<gene>
    <name evidence="3" type="ORF">EHS15_15810</name>
</gene>
<dbReference type="PANTHER" id="PTHR23011">
    <property type="entry name" value="CYCLIC NUCLEOTIDE-BINDING DOMAIN CONTAINING PROTEIN"/>
    <property type="match status" value="1"/>
</dbReference>
<name>A0A4R9LYX4_9LEPT</name>
<keyword evidence="4" id="KW-1185">Reference proteome</keyword>
<accession>A0A4R9LYX4</accession>
<organism evidence="3 4">
    <name type="scientific">Leptospira idonii</name>
    <dbReference type="NCBI Taxonomy" id="1193500"/>
    <lineage>
        <taxon>Bacteria</taxon>
        <taxon>Pseudomonadati</taxon>
        <taxon>Spirochaetota</taxon>
        <taxon>Spirochaetia</taxon>
        <taxon>Leptospirales</taxon>
        <taxon>Leptospiraceae</taxon>
        <taxon>Leptospira</taxon>
    </lineage>
</organism>